<keyword evidence="3" id="KW-1185">Reference proteome</keyword>
<sequence>MHKKSSPRLPLHTVEQLFEKLKYDESRLEQSWSVYDTFNFVVTAHHLYIDWLQGKRGATAEQAHRAHNLSSEAKALFKAVTEVSNGTKHWELTDPKKKESQIIDEVTPPCIDDYESYCFGEMVHFRFNDYYISIFAASALIIGYFEWMIFGKDKPTADELDDALASFKIAPT</sequence>
<reference evidence="2 3" key="1">
    <citation type="submission" date="2020-04" db="EMBL/GenBank/DDBJ databases">
        <title>Genome sequencing of novel species.</title>
        <authorList>
            <person name="Heo J."/>
            <person name="Kim S.-J."/>
            <person name="Kim J.-S."/>
            <person name="Hong S.-B."/>
            <person name="Kwon S.-W."/>
        </authorList>
    </citation>
    <scope>NUCLEOTIDE SEQUENCE [LARGE SCALE GENOMIC DNA]</scope>
    <source>
        <strain evidence="2 3">GN2-R2</strain>
    </source>
</reference>
<dbReference type="AlphaFoldDB" id="A0A7Z2VZD0"/>
<dbReference type="KEGG" id="mfy:HH212_21010"/>
<dbReference type="Proteomes" id="UP000502415">
    <property type="component" value="Chromosome"/>
</dbReference>
<dbReference type="EMBL" id="CP051685">
    <property type="protein sequence ID" value="QJE02192.1"/>
    <property type="molecule type" value="Genomic_DNA"/>
</dbReference>
<accession>A0A7Z2VZD0</accession>
<gene>
    <name evidence="2" type="ORF">HH212_21010</name>
</gene>
<keyword evidence="1" id="KW-0812">Transmembrane</keyword>
<keyword evidence="1" id="KW-0472">Membrane</keyword>
<dbReference type="RefSeq" id="WP_170204279.1">
    <property type="nucleotide sequence ID" value="NZ_CP051685.1"/>
</dbReference>
<proteinExistence type="predicted"/>
<evidence type="ECO:0000313" key="3">
    <source>
        <dbReference type="Proteomes" id="UP000502415"/>
    </source>
</evidence>
<organism evidence="2 3">
    <name type="scientific">Massilia forsythiae</name>
    <dbReference type="NCBI Taxonomy" id="2728020"/>
    <lineage>
        <taxon>Bacteria</taxon>
        <taxon>Pseudomonadati</taxon>
        <taxon>Pseudomonadota</taxon>
        <taxon>Betaproteobacteria</taxon>
        <taxon>Burkholderiales</taxon>
        <taxon>Oxalobacteraceae</taxon>
        <taxon>Telluria group</taxon>
        <taxon>Massilia</taxon>
    </lineage>
</organism>
<feature type="transmembrane region" description="Helical" evidence="1">
    <location>
        <begin position="130"/>
        <end position="150"/>
    </location>
</feature>
<evidence type="ECO:0000313" key="2">
    <source>
        <dbReference type="EMBL" id="QJE02192.1"/>
    </source>
</evidence>
<keyword evidence="1" id="KW-1133">Transmembrane helix</keyword>
<name>A0A7Z2VZD0_9BURK</name>
<evidence type="ECO:0000256" key="1">
    <source>
        <dbReference type="SAM" id="Phobius"/>
    </source>
</evidence>
<protein>
    <submittedName>
        <fullName evidence="2">Uncharacterized protein</fullName>
    </submittedName>
</protein>